<evidence type="ECO:0000256" key="1">
    <source>
        <dbReference type="SAM" id="SignalP"/>
    </source>
</evidence>
<evidence type="ECO:0000313" key="3">
    <source>
        <dbReference type="Proteomes" id="UP000309215"/>
    </source>
</evidence>
<keyword evidence="1" id="KW-0732">Signal</keyword>
<sequence length="109" mass="12028">MKNPSLRAVAALVLALPMLALGCSKEAQAKVTLEKYEAVFRVCKEETEKAKLSPGEHRCSLVASIAVDLGLEESGLEEPKRHELLAAWLDTKGFVAHYLPPSMRPKEER</sequence>
<dbReference type="PROSITE" id="PS51257">
    <property type="entry name" value="PROKAR_LIPOPROTEIN"/>
    <property type="match status" value="1"/>
</dbReference>
<dbReference type="EMBL" id="SSMQ01000001">
    <property type="protein sequence ID" value="TKD13203.1"/>
    <property type="molecule type" value="Genomic_DNA"/>
</dbReference>
<comment type="caution">
    <text evidence="2">The sequence shown here is derived from an EMBL/GenBank/DDBJ whole genome shotgun (WGS) entry which is preliminary data.</text>
</comment>
<name>A0A4V5PNN9_9BACT</name>
<proteinExistence type="predicted"/>
<accession>A0A4V5PNN9</accession>
<reference evidence="2 3" key="1">
    <citation type="submission" date="2019-04" db="EMBL/GenBank/DDBJ databases">
        <authorList>
            <person name="Li Y."/>
            <person name="Wang J."/>
        </authorList>
    </citation>
    <scope>NUCLEOTIDE SEQUENCE [LARGE SCALE GENOMIC DNA]</scope>
    <source>
        <strain evidence="2 3">DSM 14668</strain>
    </source>
</reference>
<gene>
    <name evidence="2" type="ORF">E8A74_01210</name>
</gene>
<evidence type="ECO:0000313" key="2">
    <source>
        <dbReference type="EMBL" id="TKD13203.1"/>
    </source>
</evidence>
<dbReference type="Proteomes" id="UP000309215">
    <property type="component" value="Unassembled WGS sequence"/>
</dbReference>
<evidence type="ECO:0008006" key="4">
    <source>
        <dbReference type="Google" id="ProtNLM"/>
    </source>
</evidence>
<dbReference type="OrthoDB" id="9867327at2"/>
<feature type="signal peptide" evidence="1">
    <location>
        <begin position="1"/>
        <end position="29"/>
    </location>
</feature>
<dbReference type="AlphaFoldDB" id="A0A4V5PNN9"/>
<dbReference type="RefSeq" id="WP_136927019.1">
    <property type="nucleotide sequence ID" value="NZ_SSMQ01000001.1"/>
</dbReference>
<feature type="chain" id="PRO_5020187505" description="Lipoprotein" evidence="1">
    <location>
        <begin position="30"/>
        <end position="109"/>
    </location>
</feature>
<keyword evidence="3" id="KW-1185">Reference proteome</keyword>
<protein>
    <recommendedName>
        <fullName evidence="4">Lipoprotein</fullName>
    </recommendedName>
</protein>
<organism evidence="2 3">
    <name type="scientific">Polyangium fumosum</name>
    <dbReference type="NCBI Taxonomy" id="889272"/>
    <lineage>
        <taxon>Bacteria</taxon>
        <taxon>Pseudomonadati</taxon>
        <taxon>Myxococcota</taxon>
        <taxon>Polyangia</taxon>
        <taxon>Polyangiales</taxon>
        <taxon>Polyangiaceae</taxon>
        <taxon>Polyangium</taxon>
    </lineage>
</organism>